<evidence type="ECO:0000313" key="5">
    <source>
        <dbReference type="Proteomes" id="UP001417504"/>
    </source>
</evidence>
<dbReference type="InterPro" id="IPR006869">
    <property type="entry name" value="DUF547"/>
</dbReference>
<dbReference type="Pfam" id="PF14389">
    <property type="entry name" value="Lzipper-MIP1"/>
    <property type="match status" value="1"/>
</dbReference>
<feature type="compositionally biased region" description="Polar residues" evidence="1">
    <location>
        <begin position="54"/>
        <end position="68"/>
    </location>
</feature>
<feature type="region of interest" description="Disordered" evidence="1">
    <location>
        <begin position="40"/>
        <end position="68"/>
    </location>
</feature>
<dbReference type="Pfam" id="PF04784">
    <property type="entry name" value="DUF547"/>
    <property type="match status" value="1"/>
</dbReference>
<dbReference type="PANTHER" id="PTHR23054">
    <property type="entry name" value="TERNARY COMPLEX FACTOR MIP1, LEUCINE-ZIPPER-RELATED"/>
    <property type="match status" value="1"/>
</dbReference>
<dbReference type="Proteomes" id="UP001417504">
    <property type="component" value="Unassembled WGS sequence"/>
</dbReference>
<sequence length="613" mass="70347">MSDASMKSLKSVVVISGHNHSKSVLYKKFEERYMTMTPQEDMGQAEDHPHRTKNQSPENKLQSSLKQEISQLERQLQDQFIERQALQKALGYKTTLHDNTDESSIPRTAKELIKEIAVLEYEVVHLEQHLLFLYRKAFDQQTSTISPTNVDARPKSPLADQRQVLSEGSLDSQTRPENSVNQCSNICLPQDSFRTPEKAHNTFLAKEKKFESVHRSRSALSQQSLSSTMISPTVEGLSKAVRLCHSEPLSYVEEAQCATTNVISLAEHLGTRISDHVPETANRFSEDMIKCMSTIYCKLADPPLMHQGMSSPLSPVSSMSGFSHQDQCDMWSPQHRKDFSFDSRLDNPFLVEGLKEFSGPYSLMVEIPRIHRDSKRLNKIDDMLQHYRSLVCRLEEIDPRKLNHEEKLAFWINIHNALVMHAFLAYGIPQNTLKRVALVLKAAYNVGGHTISVEMIQNSILGCRMPRPGQWLWMLFSLKTKLKAGDDRQAYTIEHPEPLLHFTLCSGSHSDPAVRIYSPKRVFQEMELAKEEYIRATFGMRSQQKTILPKLLESFAKDSRMSPASLMEMIQQCVPENLQKTKHWFLQEKSRKSIEWTPHNFGFRYLISKELVK</sequence>
<feature type="compositionally biased region" description="Polar residues" evidence="1">
    <location>
        <begin position="163"/>
        <end position="181"/>
    </location>
</feature>
<evidence type="ECO:0008006" key="6">
    <source>
        <dbReference type="Google" id="ProtNLM"/>
    </source>
</evidence>
<dbReference type="PANTHER" id="PTHR23054:SF18">
    <property type="entry name" value="TERNARY COMPLEX FACTOR MIP1, LEUCINE-ZIPPER"/>
    <property type="match status" value="1"/>
</dbReference>
<comment type="caution">
    <text evidence="4">The sequence shown here is derived from an EMBL/GenBank/DDBJ whole genome shotgun (WGS) entry which is preliminary data.</text>
</comment>
<protein>
    <recommendedName>
        <fullName evidence="6">Electron transporter</fullName>
    </recommendedName>
</protein>
<name>A0AAP0J9M8_9MAGN</name>
<gene>
    <name evidence="4" type="ORF">Sjap_010460</name>
</gene>
<feature type="domain" description="Ternary complex factor MIP1 leucine-zipper" evidence="3">
    <location>
        <begin position="59"/>
        <end position="140"/>
    </location>
</feature>
<feature type="domain" description="DUF547" evidence="2">
    <location>
        <begin position="400"/>
        <end position="534"/>
    </location>
</feature>
<evidence type="ECO:0000259" key="2">
    <source>
        <dbReference type="Pfam" id="PF04784"/>
    </source>
</evidence>
<dbReference type="AlphaFoldDB" id="A0AAP0J9M8"/>
<dbReference type="EMBL" id="JBBNAE010000004">
    <property type="protein sequence ID" value="KAK9129973.1"/>
    <property type="molecule type" value="Genomic_DNA"/>
</dbReference>
<evidence type="ECO:0000313" key="4">
    <source>
        <dbReference type="EMBL" id="KAK9129973.1"/>
    </source>
</evidence>
<evidence type="ECO:0000259" key="3">
    <source>
        <dbReference type="Pfam" id="PF14389"/>
    </source>
</evidence>
<organism evidence="4 5">
    <name type="scientific">Stephania japonica</name>
    <dbReference type="NCBI Taxonomy" id="461633"/>
    <lineage>
        <taxon>Eukaryota</taxon>
        <taxon>Viridiplantae</taxon>
        <taxon>Streptophyta</taxon>
        <taxon>Embryophyta</taxon>
        <taxon>Tracheophyta</taxon>
        <taxon>Spermatophyta</taxon>
        <taxon>Magnoliopsida</taxon>
        <taxon>Ranunculales</taxon>
        <taxon>Menispermaceae</taxon>
        <taxon>Menispermoideae</taxon>
        <taxon>Cissampelideae</taxon>
        <taxon>Stephania</taxon>
    </lineage>
</organism>
<proteinExistence type="predicted"/>
<reference evidence="4 5" key="1">
    <citation type="submission" date="2024-01" db="EMBL/GenBank/DDBJ databases">
        <title>Genome assemblies of Stephania.</title>
        <authorList>
            <person name="Yang L."/>
        </authorList>
    </citation>
    <scope>NUCLEOTIDE SEQUENCE [LARGE SCALE GENOMIC DNA]</scope>
    <source>
        <strain evidence="4">QJT</strain>
        <tissue evidence="4">Leaf</tissue>
    </source>
</reference>
<feature type="region of interest" description="Disordered" evidence="1">
    <location>
        <begin position="145"/>
        <end position="181"/>
    </location>
</feature>
<accession>A0AAP0J9M8</accession>
<dbReference type="InterPro" id="IPR025757">
    <property type="entry name" value="MIP1_Leuzipper"/>
</dbReference>
<keyword evidence="5" id="KW-1185">Reference proteome</keyword>
<evidence type="ECO:0000256" key="1">
    <source>
        <dbReference type="SAM" id="MobiDB-lite"/>
    </source>
</evidence>